<comment type="caution">
    <text evidence="2">The sequence shown here is derived from an EMBL/GenBank/DDBJ whole genome shotgun (WGS) entry which is preliminary data.</text>
</comment>
<proteinExistence type="predicted"/>
<gene>
    <name evidence="2" type="ORF">GM920_02070</name>
</gene>
<protein>
    <recommendedName>
        <fullName evidence="4">Aerotolerance regulator N-terminal domain-containing protein</fullName>
    </recommendedName>
</protein>
<evidence type="ECO:0000313" key="2">
    <source>
        <dbReference type="EMBL" id="MBB2147688.1"/>
    </source>
</evidence>
<feature type="transmembrane region" description="Helical" evidence="1">
    <location>
        <begin position="31"/>
        <end position="49"/>
    </location>
</feature>
<keyword evidence="1" id="KW-0472">Membrane</keyword>
<feature type="transmembrane region" description="Helical" evidence="1">
    <location>
        <begin position="6"/>
        <end position="24"/>
    </location>
</feature>
<keyword evidence="1" id="KW-1133">Transmembrane helix</keyword>
<feature type="transmembrane region" description="Helical" evidence="1">
    <location>
        <begin position="613"/>
        <end position="631"/>
    </location>
</feature>
<keyword evidence="3" id="KW-1185">Reference proteome</keyword>
<organism evidence="2 3">
    <name type="scientific">Pedobacter gandavensis</name>
    <dbReference type="NCBI Taxonomy" id="2679963"/>
    <lineage>
        <taxon>Bacteria</taxon>
        <taxon>Pseudomonadati</taxon>
        <taxon>Bacteroidota</taxon>
        <taxon>Sphingobacteriia</taxon>
        <taxon>Sphingobacteriales</taxon>
        <taxon>Sphingobacteriaceae</taxon>
        <taxon>Pedobacter</taxon>
    </lineage>
</organism>
<dbReference type="EMBL" id="WNXC01000001">
    <property type="protein sequence ID" value="MBB2147688.1"/>
    <property type="molecule type" value="Genomic_DNA"/>
</dbReference>
<sequence>MDFKYLAIGICVALGIFLLVMETLRKRKAHLSWRLTAIVVSVVCFYFLLYPPVYTTVKPGGTQDFNLITGAGLVGTGANSKQVATTAKGASLGIDSLNGLSYTLDYQVFMNHKKAGVRFIPDLEYFLKSNPDLQRVHIYGNGLSKDQLRLLKDKQLSFRPGPVTDGLIALNWNAQAKATEPLILQGTYQQAGGASVKLILEGLGANQDSVTISQDGQQHFTLRANPQQSGKAVFHLIGIKGDRQESIKGESAKNNRVAGKDTLFKEPVPIEIKPSKPVKILMLAANPDFEYKFLKNWFFEKQYPLIFRTRISKDKYSTDFLNTDIKEINTISAGLLKKMDLLILDEAELAQLSAAELSNVKSAMEGGLGLFVRLNAVQSTAKSSIGFGTFVAAEASASLKDKTLSGRFSNKTRVFSALPMEQQLFLKPGNNDLPVFQGTQLPAAKILVSTSIYGMGRKTVSTLPATYPWLLNGSAEDYAQFWAEMLHQTARQTQATQTWLMSPAFPKTGESLAISIALPQGGTVPPFKVSNLLMSPLQNRELPTQWQLNTWAAHPGWNTLSVGDVQDSFYVYETSDWQQLSAAQNRLATSQFVKDHPIRTKVLETSILLERKYSLWWFFIPLLLSLSFLWYETKML</sequence>
<keyword evidence="1" id="KW-0812">Transmembrane</keyword>
<dbReference type="RefSeq" id="WP_182952962.1">
    <property type="nucleotide sequence ID" value="NZ_WNXC01000001.1"/>
</dbReference>
<accession>A0ABR6ETE8</accession>
<dbReference type="InterPro" id="IPR029062">
    <property type="entry name" value="Class_I_gatase-like"/>
</dbReference>
<evidence type="ECO:0000313" key="3">
    <source>
        <dbReference type="Proteomes" id="UP000636110"/>
    </source>
</evidence>
<name>A0ABR6ETE8_9SPHI</name>
<dbReference type="SUPFAM" id="SSF52317">
    <property type="entry name" value="Class I glutamine amidotransferase-like"/>
    <property type="match status" value="1"/>
</dbReference>
<reference evidence="2 3" key="1">
    <citation type="submission" date="2019-11" db="EMBL/GenBank/DDBJ databases">
        <title>Description of Pedobacter sp. LMG 31462T.</title>
        <authorList>
            <person name="Carlier A."/>
            <person name="Qi S."/>
            <person name="Vandamme P."/>
        </authorList>
    </citation>
    <scope>NUCLEOTIDE SEQUENCE [LARGE SCALE GENOMIC DNA]</scope>
    <source>
        <strain evidence="2 3">LMG 31462</strain>
    </source>
</reference>
<evidence type="ECO:0000256" key="1">
    <source>
        <dbReference type="SAM" id="Phobius"/>
    </source>
</evidence>
<evidence type="ECO:0008006" key="4">
    <source>
        <dbReference type="Google" id="ProtNLM"/>
    </source>
</evidence>
<dbReference type="Proteomes" id="UP000636110">
    <property type="component" value="Unassembled WGS sequence"/>
</dbReference>